<proteinExistence type="predicted"/>
<protein>
    <submittedName>
        <fullName evidence="1">Uncharacterized protein</fullName>
    </submittedName>
</protein>
<keyword evidence="2" id="KW-1185">Reference proteome</keyword>
<name>A0A7T8QT53_CALRO</name>
<accession>A0A7T8QT53</accession>
<feature type="non-terminal residue" evidence="1">
    <location>
        <position position="1"/>
    </location>
</feature>
<feature type="non-terminal residue" evidence="1">
    <location>
        <position position="111"/>
    </location>
</feature>
<dbReference type="EMBL" id="CP045893">
    <property type="protein sequence ID" value="QQP54095.1"/>
    <property type="molecule type" value="Genomic_DNA"/>
</dbReference>
<dbReference type="AlphaFoldDB" id="A0A7T8QT53"/>
<dbReference type="Proteomes" id="UP000595437">
    <property type="component" value="Chromosome 4"/>
</dbReference>
<organism evidence="1 2">
    <name type="scientific">Caligus rogercresseyi</name>
    <name type="common">Sea louse</name>
    <dbReference type="NCBI Taxonomy" id="217165"/>
    <lineage>
        <taxon>Eukaryota</taxon>
        <taxon>Metazoa</taxon>
        <taxon>Ecdysozoa</taxon>
        <taxon>Arthropoda</taxon>
        <taxon>Crustacea</taxon>
        <taxon>Multicrustacea</taxon>
        <taxon>Hexanauplia</taxon>
        <taxon>Copepoda</taxon>
        <taxon>Siphonostomatoida</taxon>
        <taxon>Caligidae</taxon>
        <taxon>Caligus</taxon>
    </lineage>
</organism>
<gene>
    <name evidence="1" type="ORF">FKW44_006810</name>
</gene>
<evidence type="ECO:0000313" key="2">
    <source>
        <dbReference type="Proteomes" id="UP000595437"/>
    </source>
</evidence>
<evidence type="ECO:0000313" key="1">
    <source>
        <dbReference type="EMBL" id="QQP54095.1"/>
    </source>
</evidence>
<sequence length="111" mass="13241">WSDTDLLRALEYVMSNPATYSCISDVKWKDIKERLFPNVPIHEFQYIFKKTDSALPFRQRCLQAHRYFSTRTPKERFNNKEIIDFYEILKKRRAAPNNEKCTSSSSNNNNN</sequence>
<reference evidence="2" key="1">
    <citation type="submission" date="2021-01" db="EMBL/GenBank/DDBJ databases">
        <title>Caligus Genome Assembly.</title>
        <authorList>
            <person name="Gallardo-Escarate C."/>
        </authorList>
    </citation>
    <scope>NUCLEOTIDE SEQUENCE [LARGE SCALE GENOMIC DNA]</scope>
</reference>